<organism evidence="2 3">
    <name type="scientific">Lottia gigantea</name>
    <name type="common">Giant owl limpet</name>
    <dbReference type="NCBI Taxonomy" id="225164"/>
    <lineage>
        <taxon>Eukaryota</taxon>
        <taxon>Metazoa</taxon>
        <taxon>Spiralia</taxon>
        <taxon>Lophotrochozoa</taxon>
        <taxon>Mollusca</taxon>
        <taxon>Gastropoda</taxon>
        <taxon>Patellogastropoda</taxon>
        <taxon>Lottioidea</taxon>
        <taxon>Lottiidae</taxon>
        <taxon>Lottia</taxon>
    </lineage>
</organism>
<dbReference type="AlphaFoldDB" id="V4AKG4"/>
<feature type="signal peptide" evidence="1">
    <location>
        <begin position="1"/>
        <end position="22"/>
    </location>
</feature>
<keyword evidence="1" id="KW-0732">Signal</keyword>
<accession>V4AKG4</accession>
<name>V4AKG4_LOTGI</name>
<feature type="chain" id="PRO_5004716744" evidence="1">
    <location>
        <begin position="23"/>
        <end position="226"/>
    </location>
</feature>
<dbReference type="Proteomes" id="UP000030746">
    <property type="component" value="Unassembled WGS sequence"/>
</dbReference>
<gene>
    <name evidence="2" type="ORF">LOTGIDRAFT_228232</name>
</gene>
<dbReference type="GeneID" id="20247589"/>
<keyword evidence="3" id="KW-1185">Reference proteome</keyword>
<dbReference type="KEGG" id="lgi:LOTGIDRAFT_228232"/>
<dbReference type="EMBL" id="KB201304">
    <property type="protein sequence ID" value="ESO97597.1"/>
    <property type="molecule type" value="Genomic_DNA"/>
</dbReference>
<evidence type="ECO:0000313" key="2">
    <source>
        <dbReference type="EMBL" id="ESO97597.1"/>
    </source>
</evidence>
<sequence>MTSNSVSVLCLSVAVLVAFASAQGYGNTIMISSEMPYVVSDVLSGGGLSVTWPGSRLINVVPSNSLQRIVPSGAQPYITQGSGIPQTLPRNIPNVMLGNGIHVLGGMPSNMPQVITGAGIQRTMPGVGMSSMMPGMGMPFITGDMMDVLKDYYQAADLMNVIGRSFGMNGYQYPAQRTVMRPGPRMLNYPTPSSSPSTATVAKTKTIHKQTDLKVSNVTSLPTTNP</sequence>
<evidence type="ECO:0000256" key="1">
    <source>
        <dbReference type="SAM" id="SignalP"/>
    </source>
</evidence>
<proteinExistence type="predicted"/>
<protein>
    <submittedName>
        <fullName evidence="2">Uncharacterized protein</fullName>
    </submittedName>
</protein>
<dbReference type="CTD" id="20247589"/>
<dbReference type="HOGENOM" id="CLU_1226007_0_0_1"/>
<evidence type="ECO:0000313" key="3">
    <source>
        <dbReference type="Proteomes" id="UP000030746"/>
    </source>
</evidence>
<dbReference type="RefSeq" id="XP_009051457.1">
    <property type="nucleotide sequence ID" value="XM_009053209.1"/>
</dbReference>
<reference evidence="2 3" key="1">
    <citation type="journal article" date="2013" name="Nature">
        <title>Insights into bilaterian evolution from three spiralian genomes.</title>
        <authorList>
            <person name="Simakov O."/>
            <person name="Marletaz F."/>
            <person name="Cho S.J."/>
            <person name="Edsinger-Gonzales E."/>
            <person name="Havlak P."/>
            <person name="Hellsten U."/>
            <person name="Kuo D.H."/>
            <person name="Larsson T."/>
            <person name="Lv J."/>
            <person name="Arendt D."/>
            <person name="Savage R."/>
            <person name="Osoegawa K."/>
            <person name="de Jong P."/>
            <person name="Grimwood J."/>
            <person name="Chapman J.A."/>
            <person name="Shapiro H."/>
            <person name="Aerts A."/>
            <person name="Otillar R.P."/>
            <person name="Terry A.Y."/>
            <person name="Boore J.L."/>
            <person name="Grigoriev I.V."/>
            <person name="Lindberg D.R."/>
            <person name="Seaver E.C."/>
            <person name="Weisblat D.A."/>
            <person name="Putnam N.H."/>
            <person name="Rokhsar D.S."/>
        </authorList>
    </citation>
    <scope>NUCLEOTIDE SEQUENCE [LARGE SCALE GENOMIC DNA]</scope>
</reference>